<gene>
    <name evidence="2" type="ORF">EVAR_85997_1</name>
</gene>
<keyword evidence="3" id="KW-1185">Reference proteome</keyword>
<dbReference type="EMBL" id="BGZK01000181">
    <property type="protein sequence ID" value="GBP26495.1"/>
    <property type="molecule type" value="Genomic_DNA"/>
</dbReference>
<evidence type="ECO:0000256" key="1">
    <source>
        <dbReference type="SAM" id="MobiDB-lite"/>
    </source>
</evidence>
<feature type="compositionally biased region" description="Basic residues" evidence="1">
    <location>
        <begin position="1"/>
        <end position="14"/>
    </location>
</feature>
<evidence type="ECO:0000313" key="2">
    <source>
        <dbReference type="EMBL" id="GBP26495.1"/>
    </source>
</evidence>
<organism evidence="2 3">
    <name type="scientific">Eumeta variegata</name>
    <name type="common">Bagworm moth</name>
    <name type="synonym">Eumeta japonica</name>
    <dbReference type="NCBI Taxonomy" id="151549"/>
    <lineage>
        <taxon>Eukaryota</taxon>
        <taxon>Metazoa</taxon>
        <taxon>Ecdysozoa</taxon>
        <taxon>Arthropoda</taxon>
        <taxon>Hexapoda</taxon>
        <taxon>Insecta</taxon>
        <taxon>Pterygota</taxon>
        <taxon>Neoptera</taxon>
        <taxon>Endopterygota</taxon>
        <taxon>Lepidoptera</taxon>
        <taxon>Glossata</taxon>
        <taxon>Ditrysia</taxon>
        <taxon>Tineoidea</taxon>
        <taxon>Psychidae</taxon>
        <taxon>Oiketicinae</taxon>
        <taxon>Eumeta</taxon>
    </lineage>
</organism>
<feature type="region of interest" description="Disordered" evidence="1">
    <location>
        <begin position="51"/>
        <end position="71"/>
    </location>
</feature>
<comment type="caution">
    <text evidence="2">The sequence shown here is derived from an EMBL/GenBank/DDBJ whole genome shotgun (WGS) entry which is preliminary data.</text>
</comment>
<name>A0A4C1UJA0_EUMVA</name>
<feature type="compositionally biased region" description="Basic and acidic residues" evidence="1">
    <location>
        <begin position="61"/>
        <end position="71"/>
    </location>
</feature>
<reference evidence="2 3" key="1">
    <citation type="journal article" date="2019" name="Commun. Biol.">
        <title>The bagworm genome reveals a unique fibroin gene that provides high tensile strength.</title>
        <authorList>
            <person name="Kono N."/>
            <person name="Nakamura H."/>
            <person name="Ohtoshi R."/>
            <person name="Tomita M."/>
            <person name="Numata K."/>
            <person name="Arakawa K."/>
        </authorList>
    </citation>
    <scope>NUCLEOTIDE SEQUENCE [LARGE SCALE GENOMIC DNA]</scope>
</reference>
<feature type="region of interest" description="Disordered" evidence="1">
    <location>
        <begin position="1"/>
        <end position="20"/>
    </location>
</feature>
<dbReference type="AlphaFoldDB" id="A0A4C1UJA0"/>
<protein>
    <submittedName>
        <fullName evidence="2">Uncharacterized protein</fullName>
    </submittedName>
</protein>
<sequence>MKRRKRRYRVRGRGTAKAEARESVNNPIVIVSSTAFSVSNRAIPNRLPLQEISATARRRRAEPEPTRRELN</sequence>
<dbReference type="Proteomes" id="UP000299102">
    <property type="component" value="Unassembled WGS sequence"/>
</dbReference>
<accession>A0A4C1UJA0</accession>
<evidence type="ECO:0000313" key="3">
    <source>
        <dbReference type="Proteomes" id="UP000299102"/>
    </source>
</evidence>
<proteinExistence type="predicted"/>